<evidence type="ECO:0000256" key="1">
    <source>
        <dbReference type="ARBA" id="ARBA00005234"/>
    </source>
</evidence>
<feature type="region of interest" description="Disordered" evidence="5">
    <location>
        <begin position="188"/>
        <end position="275"/>
    </location>
</feature>
<dbReference type="PROSITE" id="PS50600">
    <property type="entry name" value="ULP_PROTEASE"/>
    <property type="match status" value="1"/>
</dbReference>
<evidence type="ECO:0000256" key="3">
    <source>
        <dbReference type="ARBA" id="ARBA00022801"/>
    </source>
</evidence>
<dbReference type="PANTHER" id="PTHR12606:SF141">
    <property type="entry name" value="GH15225P-RELATED"/>
    <property type="match status" value="1"/>
</dbReference>
<name>W7HUU3_9PEZI</name>
<dbReference type="GO" id="GO:0005634">
    <property type="term" value="C:nucleus"/>
    <property type="evidence" value="ECO:0007669"/>
    <property type="project" value="TreeGrafter"/>
</dbReference>
<dbReference type="OrthoDB" id="1939479at2759"/>
<comment type="similarity">
    <text evidence="1">Belongs to the peptidase C48 family.</text>
</comment>
<feature type="region of interest" description="Disordered" evidence="5">
    <location>
        <begin position="131"/>
        <end position="166"/>
    </location>
</feature>
<evidence type="ECO:0000256" key="5">
    <source>
        <dbReference type="SAM" id="MobiDB-lite"/>
    </source>
</evidence>
<evidence type="ECO:0000256" key="2">
    <source>
        <dbReference type="ARBA" id="ARBA00022670"/>
    </source>
</evidence>
<sequence>MSAVVSSTTVISPADSAVGDYGTLPTSQEAKEDGIVTTMFKSLWISLRGAFTKDNGDGDGSSSSSSGDGGATVEREEVVEERQELGYTSTFEGNSRKRRRPSPVDDERDDVPTLSSLRAARLAAATTTLGALNRELSGSDTSVQSSSEQPTPSTNPTESPNELLRKGSVIEYTELKWREGSETSIFGSIQSKPTLNGSQQLQRSLQRRRQATKSQGNLLSRTLYPQDRVVKRSSTPASLRSSRTRHDSVGLRASRGPDDSAAFAWPDPNQYSPPSEMLRAQTALRTSVGASAFRPTGFSGVNSTPTRSARLQEQIDRSAKKKIPIPPWRLQREPDALIDDPESLARLIKQLQESKVEGFENYTQVQERQKQRDEKIRELRAPKPKVEVLRDISDGTLAELHKFLTNRDQNKEARRIGGCPVTPHNLRTLSGSQWLNDEVINGYLNLIKDRTNADGKLHVIVLNSMFLTTLKDSGYARVARWAKRAGAGGDKILQLDSVVIPIHRNHHWTLGYINVKQKRFEYYDSLATHWHPIPLLRDFMRKEVGDAYVDEEWTDYFPGNASPQQGNGYDCGVFLCKTAEVICREAAPSFSQKDIPKIRRMMQVELLKADLAAV</sequence>
<dbReference type="HOGENOM" id="CLU_444821_0_0_1"/>
<dbReference type="Proteomes" id="UP000024837">
    <property type="component" value="Unassembled WGS sequence"/>
</dbReference>
<evidence type="ECO:0000313" key="8">
    <source>
        <dbReference type="Proteomes" id="UP000024837"/>
    </source>
</evidence>
<dbReference type="InterPro" id="IPR038765">
    <property type="entry name" value="Papain-like_cys_pep_sf"/>
</dbReference>
<dbReference type="EMBL" id="KI966407">
    <property type="protein sequence ID" value="EWC47956.1"/>
    <property type="molecule type" value="Genomic_DNA"/>
</dbReference>
<dbReference type="SUPFAM" id="SSF54001">
    <property type="entry name" value="Cysteine proteinases"/>
    <property type="match status" value="1"/>
</dbReference>
<evidence type="ECO:0000259" key="6">
    <source>
        <dbReference type="PROSITE" id="PS50600"/>
    </source>
</evidence>
<dbReference type="GO" id="GO:0016929">
    <property type="term" value="F:deSUMOylase activity"/>
    <property type="evidence" value="ECO:0007669"/>
    <property type="project" value="TreeGrafter"/>
</dbReference>
<feature type="domain" description="Ubiquitin-like protease family profile" evidence="6">
    <location>
        <begin position="419"/>
        <end position="582"/>
    </location>
</feature>
<feature type="compositionally biased region" description="Polar residues" evidence="5">
    <location>
        <begin position="188"/>
        <end position="197"/>
    </location>
</feature>
<dbReference type="GO" id="GO:0006508">
    <property type="term" value="P:proteolysis"/>
    <property type="evidence" value="ECO:0007669"/>
    <property type="project" value="UniProtKB-KW"/>
</dbReference>
<gene>
    <name evidence="7" type="ORF">DRE_02838</name>
</gene>
<dbReference type="Pfam" id="PF02902">
    <property type="entry name" value="Peptidase_C48"/>
    <property type="match status" value="1"/>
</dbReference>
<dbReference type="InterPro" id="IPR003653">
    <property type="entry name" value="Peptidase_C48_C"/>
</dbReference>
<feature type="compositionally biased region" description="Basic and acidic residues" evidence="5">
    <location>
        <begin position="73"/>
        <end position="84"/>
    </location>
</feature>
<keyword evidence="8" id="KW-1185">Reference proteome</keyword>
<dbReference type="PANTHER" id="PTHR12606">
    <property type="entry name" value="SENTRIN/SUMO-SPECIFIC PROTEASE"/>
    <property type="match status" value="1"/>
</dbReference>
<keyword evidence="3" id="KW-0378">Hydrolase</keyword>
<feature type="compositionally biased region" description="Polar residues" evidence="5">
    <location>
        <begin position="232"/>
        <end position="241"/>
    </location>
</feature>
<accession>W7HUU3</accession>
<dbReference type="GO" id="GO:0016926">
    <property type="term" value="P:protein desumoylation"/>
    <property type="evidence" value="ECO:0007669"/>
    <property type="project" value="TreeGrafter"/>
</dbReference>
<protein>
    <recommendedName>
        <fullName evidence="6">Ubiquitin-like protease family profile domain-containing protein</fullName>
    </recommendedName>
</protein>
<evidence type="ECO:0000313" key="7">
    <source>
        <dbReference type="EMBL" id="EWC47956.1"/>
    </source>
</evidence>
<keyword evidence="2" id="KW-0645">Protease</keyword>
<proteinExistence type="inferred from homology"/>
<keyword evidence="4" id="KW-0788">Thiol protease</keyword>
<reference evidence="7 8" key="1">
    <citation type="submission" date="2013-05" db="EMBL/GenBank/DDBJ databases">
        <title>Drechslerella stenobrocha genome reveals carnivorous origination and mechanical trapping mechanism of predatory fungi.</title>
        <authorList>
            <person name="Liu X."/>
            <person name="Zhang W."/>
            <person name="Liu K."/>
        </authorList>
    </citation>
    <scope>NUCLEOTIDE SEQUENCE [LARGE SCALE GENOMIC DNA]</scope>
    <source>
        <strain evidence="7 8">248</strain>
    </source>
</reference>
<organism evidence="7 8">
    <name type="scientific">Drechslerella stenobrocha 248</name>
    <dbReference type="NCBI Taxonomy" id="1043628"/>
    <lineage>
        <taxon>Eukaryota</taxon>
        <taxon>Fungi</taxon>
        <taxon>Dikarya</taxon>
        <taxon>Ascomycota</taxon>
        <taxon>Pezizomycotina</taxon>
        <taxon>Orbiliomycetes</taxon>
        <taxon>Orbiliales</taxon>
        <taxon>Orbiliaceae</taxon>
        <taxon>Drechslerella</taxon>
    </lineage>
</organism>
<dbReference type="Gene3D" id="3.40.395.10">
    <property type="entry name" value="Adenoviral Proteinase, Chain A"/>
    <property type="match status" value="1"/>
</dbReference>
<feature type="region of interest" description="Disordered" evidence="5">
    <location>
        <begin position="53"/>
        <end position="115"/>
    </location>
</feature>
<feature type="compositionally biased region" description="Low complexity" evidence="5">
    <location>
        <begin position="141"/>
        <end position="161"/>
    </location>
</feature>
<dbReference type="AlphaFoldDB" id="W7HUU3"/>
<evidence type="ECO:0000256" key="4">
    <source>
        <dbReference type="ARBA" id="ARBA00022807"/>
    </source>
</evidence>